<evidence type="ECO:0000313" key="2">
    <source>
        <dbReference type="Proteomes" id="UP001311232"/>
    </source>
</evidence>
<accession>A0AAV9RSU5</accession>
<reference evidence="1 2" key="1">
    <citation type="submission" date="2021-06" db="EMBL/GenBank/DDBJ databases">
        <authorList>
            <person name="Palmer J.M."/>
        </authorList>
    </citation>
    <scope>NUCLEOTIDE SEQUENCE [LARGE SCALE GENOMIC DNA]</scope>
    <source>
        <strain evidence="1 2">MEX-2019</strain>
        <tissue evidence="1">Muscle</tissue>
    </source>
</reference>
<dbReference type="Proteomes" id="UP001311232">
    <property type="component" value="Unassembled WGS sequence"/>
</dbReference>
<dbReference type="EMBL" id="JAHHUM010001450">
    <property type="protein sequence ID" value="KAK5612105.1"/>
    <property type="molecule type" value="Genomic_DNA"/>
</dbReference>
<gene>
    <name evidence="1" type="ORF">CRENBAI_026138</name>
</gene>
<name>A0AAV9RSU5_9TELE</name>
<comment type="caution">
    <text evidence="1">The sequence shown here is derived from an EMBL/GenBank/DDBJ whole genome shotgun (WGS) entry which is preliminary data.</text>
</comment>
<evidence type="ECO:0000313" key="1">
    <source>
        <dbReference type="EMBL" id="KAK5612105.1"/>
    </source>
</evidence>
<protein>
    <submittedName>
        <fullName evidence="1">Uncharacterized protein</fullName>
    </submittedName>
</protein>
<organism evidence="1 2">
    <name type="scientific">Crenichthys baileyi</name>
    <name type="common">White River springfish</name>
    <dbReference type="NCBI Taxonomy" id="28760"/>
    <lineage>
        <taxon>Eukaryota</taxon>
        <taxon>Metazoa</taxon>
        <taxon>Chordata</taxon>
        <taxon>Craniata</taxon>
        <taxon>Vertebrata</taxon>
        <taxon>Euteleostomi</taxon>
        <taxon>Actinopterygii</taxon>
        <taxon>Neopterygii</taxon>
        <taxon>Teleostei</taxon>
        <taxon>Neoteleostei</taxon>
        <taxon>Acanthomorphata</taxon>
        <taxon>Ovalentaria</taxon>
        <taxon>Atherinomorphae</taxon>
        <taxon>Cyprinodontiformes</taxon>
        <taxon>Goodeidae</taxon>
        <taxon>Crenichthys</taxon>
    </lineage>
</organism>
<keyword evidence="2" id="KW-1185">Reference proteome</keyword>
<dbReference type="AlphaFoldDB" id="A0AAV9RSU5"/>
<sequence length="92" mass="10772">MTGEQWICASFSDLEKVPKSHPGSAKWKQYRWRGGRSHPLQDSSCYSTFWLWKRLIRGQPDFGQDQGRRADDPGNYNLLRQYSKDKEMSKGC</sequence>
<proteinExistence type="predicted"/>